<name>A0A4R1QH21_9BACL</name>
<dbReference type="Gene3D" id="3.40.50.150">
    <property type="entry name" value="Vaccinia Virus protein VP39"/>
    <property type="match status" value="1"/>
</dbReference>
<dbReference type="Proteomes" id="UP000295658">
    <property type="component" value="Unassembled WGS sequence"/>
</dbReference>
<dbReference type="InterPro" id="IPR041698">
    <property type="entry name" value="Methyltransf_25"/>
</dbReference>
<proteinExistence type="predicted"/>
<accession>A0A4R1QH21</accession>
<dbReference type="InterPro" id="IPR029063">
    <property type="entry name" value="SAM-dependent_MTases_sf"/>
</dbReference>
<dbReference type="AlphaFoldDB" id="A0A4R1QH21"/>
<keyword evidence="1 3" id="KW-0808">Transferase</keyword>
<evidence type="ECO:0000259" key="2">
    <source>
        <dbReference type="Pfam" id="PF13649"/>
    </source>
</evidence>
<evidence type="ECO:0000256" key="1">
    <source>
        <dbReference type="ARBA" id="ARBA00022679"/>
    </source>
</evidence>
<organism evidence="3 4">
    <name type="scientific">Thermolongibacillus altinsuensis</name>
    <dbReference type="NCBI Taxonomy" id="575256"/>
    <lineage>
        <taxon>Bacteria</taxon>
        <taxon>Bacillati</taxon>
        <taxon>Bacillota</taxon>
        <taxon>Bacilli</taxon>
        <taxon>Bacillales</taxon>
        <taxon>Anoxybacillaceae</taxon>
        <taxon>Thermolongibacillus</taxon>
    </lineage>
</organism>
<comment type="caution">
    <text evidence="3">The sequence shown here is derived from an EMBL/GenBank/DDBJ whole genome shotgun (WGS) entry which is preliminary data.</text>
</comment>
<protein>
    <submittedName>
        <fullName evidence="3">Methyltransferase family protein</fullName>
    </submittedName>
</protein>
<gene>
    <name evidence="3" type="ORF">EDD69_108143</name>
</gene>
<dbReference type="EMBL" id="SLUL01000008">
    <property type="protein sequence ID" value="TCL48885.1"/>
    <property type="molecule type" value="Genomic_DNA"/>
</dbReference>
<keyword evidence="3" id="KW-0489">Methyltransferase</keyword>
<dbReference type="CDD" id="cd02440">
    <property type="entry name" value="AdoMet_MTases"/>
    <property type="match status" value="1"/>
</dbReference>
<dbReference type="GO" id="GO:0008168">
    <property type="term" value="F:methyltransferase activity"/>
    <property type="evidence" value="ECO:0007669"/>
    <property type="project" value="UniProtKB-KW"/>
</dbReference>
<dbReference type="Pfam" id="PF13649">
    <property type="entry name" value="Methyltransf_25"/>
    <property type="match status" value="1"/>
</dbReference>
<sequence>MTYEQFANWYDYLMSDAPYDEWCTFVEEKVAKYGKGKSLLDLGCGTGELSIRLAQKGFAVTGIDLSEHMLAVAQAKAEEIGLTIPFFQQDMRELNGFSPFDHIVCFCDSLNYLQTEKDVFETFQRVYAHLKDGGLFLFDVHSPFKIDHLFLGQGTFASNDEQVSYIWNCFPGEWKHSVEHDLTFFVKNENGTYERYDECHVQRTYEIDQYRKWLEEAGFHLLEICADFKNEPPSERSERIFFIAKK</sequence>
<keyword evidence="4" id="KW-1185">Reference proteome</keyword>
<evidence type="ECO:0000313" key="4">
    <source>
        <dbReference type="Proteomes" id="UP000295658"/>
    </source>
</evidence>
<dbReference type="GO" id="GO:0032259">
    <property type="term" value="P:methylation"/>
    <property type="evidence" value="ECO:0007669"/>
    <property type="project" value="UniProtKB-KW"/>
</dbReference>
<dbReference type="Gene3D" id="2.20.25.110">
    <property type="entry name" value="S-adenosyl-L-methionine-dependent methyltransferases"/>
    <property type="match status" value="1"/>
</dbReference>
<dbReference type="OrthoDB" id="9811589at2"/>
<dbReference type="PANTHER" id="PTHR43861">
    <property type="entry name" value="TRANS-ACONITATE 2-METHYLTRANSFERASE-RELATED"/>
    <property type="match status" value="1"/>
</dbReference>
<dbReference type="SUPFAM" id="SSF53335">
    <property type="entry name" value="S-adenosyl-L-methionine-dependent methyltransferases"/>
    <property type="match status" value="1"/>
</dbReference>
<dbReference type="RefSeq" id="WP_132948681.1">
    <property type="nucleotide sequence ID" value="NZ_SLUL01000008.1"/>
</dbReference>
<reference evidence="3 4" key="1">
    <citation type="submission" date="2019-03" db="EMBL/GenBank/DDBJ databases">
        <title>Genomic Encyclopedia of Type Strains, Phase IV (KMG-IV): sequencing the most valuable type-strain genomes for metagenomic binning, comparative biology and taxonomic classification.</title>
        <authorList>
            <person name="Goeker M."/>
        </authorList>
    </citation>
    <scope>NUCLEOTIDE SEQUENCE [LARGE SCALE GENOMIC DNA]</scope>
    <source>
        <strain evidence="3 4">DSM 24979</strain>
    </source>
</reference>
<evidence type="ECO:0000313" key="3">
    <source>
        <dbReference type="EMBL" id="TCL48885.1"/>
    </source>
</evidence>
<feature type="domain" description="Methyltransferase" evidence="2">
    <location>
        <begin position="40"/>
        <end position="134"/>
    </location>
</feature>